<dbReference type="SUPFAM" id="SSF53187">
    <property type="entry name" value="Zn-dependent exopeptidases"/>
    <property type="match status" value="1"/>
</dbReference>
<keyword evidence="2" id="KW-0645">Protease</keyword>
<feature type="transmembrane region" description="Helical" evidence="8">
    <location>
        <begin position="17"/>
        <end position="36"/>
    </location>
</feature>
<dbReference type="GO" id="GO:0000328">
    <property type="term" value="C:fungal-type vacuole lumen"/>
    <property type="evidence" value="ECO:0007669"/>
    <property type="project" value="TreeGrafter"/>
</dbReference>
<evidence type="ECO:0000313" key="11">
    <source>
        <dbReference type="Proteomes" id="UP000769528"/>
    </source>
</evidence>
<evidence type="ECO:0000256" key="7">
    <source>
        <dbReference type="PIRSR" id="PIRSR037217-2"/>
    </source>
</evidence>
<reference evidence="10" key="2">
    <citation type="submission" date="2021-01" db="EMBL/GenBank/DDBJ databases">
        <authorList>
            <person name="Schikora-Tamarit M.A."/>
        </authorList>
    </citation>
    <scope>NUCLEOTIDE SEQUENCE</scope>
    <source>
        <strain evidence="10">CBS6341</strain>
    </source>
</reference>
<feature type="active site" evidence="6">
    <location>
        <position position="159"/>
    </location>
</feature>
<dbReference type="InterPro" id="IPR017141">
    <property type="entry name" value="Pept_M20_carboxypep"/>
</dbReference>
<evidence type="ECO:0000256" key="2">
    <source>
        <dbReference type="ARBA" id="ARBA00022670"/>
    </source>
</evidence>
<dbReference type="Pfam" id="PF07687">
    <property type="entry name" value="M20_dimer"/>
    <property type="match status" value="1"/>
</dbReference>
<dbReference type="GO" id="GO:0051603">
    <property type="term" value="P:proteolysis involved in protein catabolic process"/>
    <property type="evidence" value="ECO:0007669"/>
    <property type="project" value="TreeGrafter"/>
</dbReference>
<keyword evidence="8" id="KW-0472">Membrane</keyword>
<dbReference type="InterPro" id="IPR036264">
    <property type="entry name" value="Bact_exopeptidase_dim_dom"/>
</dbReference>
<dbReference type="Gene3D" id="3.30.70.360">
    <property type="match status" value="1"/>
</dbReference>
<feature type="binding site" evidence="7">
    <location>
        <position position="227"/>
    </location>
    <ligand>
        <name>Zn(2+)</name>
        <dbReference type="ChEBI" id="CHEBI:29105"/>
        <label>1</label>
    </ligand>
</feature>
<keyword evidence="3 7" id="KW-0479">Metal-binding</keyword>
<keyword evidence="5 7" id="KW-0862">Zinc</keyword>
<keyword evidence="8" id="KW-1133">Transmembrane helix</keyword>
<feature type="binding site" evidence="7">
    <location>
        <position position="254"/>
    </location>
    <ligand>
        <name>Zn(2+)</name>
        <dbReference type="ChEBI" id="CHEBI:29105"/>
        <label>2</label>
    </ligand>
</feature>
<dbReference type="PANTHER" id="PTHR45962:SF1">
    <property type="entry name" value="N-FATTY-ACYL-AMINO ACID SYNTHASE_HYDROLASE PM20D1"/>
    <property type="match status" value="1"/>
</dbReference>
<comment type="similarity">
    <text evidence="1">Belongs to the peptidase M20A family.</text>
</comment>
<feature type="binding site" evidence="7">
    <location>
        <position position="192"/>
    </location>
    <ligand>
        <name>Zn(2+)</name>
        <dbReference type="ChEBI" id="CHEBI:29105"/>
        <label>2</label>
    </ligand>
</feature>
<reference evidence="10" key="1">
    <citation type="journal article" date="2021" name="Open Biol.">
        <title>Shared evolutionary footprints suggest mitochondrial oxidative damage underlies multiple complex I losses in fungi.</title>
        <authorList>
            <person name="Schikora-Tamarit M.A."/>
            <person name="Marcet-Houben M."/>
            <person name="Nosek J."/>
            <person name="Gabaldon T."/>
        </authorList>
    </citation>
    <scope>NUCLEOTIDE SEQUENCE</scope>
    <source>
        <strain evidence="10">CBS6341</strain>
    </source>
</reference>
<name>A0A9P8T911_9ASCO</name>
<dbReference type="GO" id="GO:0046872">
    <property type="term" value="F:metal ion binding"/>
    <property type="evidence" value="ECO:0007669"/>
    <property type="project" value="UniProtKB-KW"/>
</dbReference>
<feature type="binding site" evidence="7">
    <location>
        <position position="192"/>
    </location>
    <ligand>
        <name>Zn(2+)</name>
        <dbReference type="ChEBI" id="CHEBI:29105"/>
        <label>1</label>
    </ligand>
</feature>
<dbReference type="Gene3D" id="1.10.150.900">
    <property type="match status" value="1"/>
</dbReference>
<gene>
    <name evidence="10" type="ORF">WICMUC_004968</name>
</gene>
<feature type="active site" description="Proton acceptor" evidence="6">
    <location>
        <position position="226"/>
    </location>
</feature>
<keyword evidence="11" id="KW-1185">Reference proteome</keyword>
<protein>
    <recommendedName>
        <fullName evidence="9">Peptidase M20 dimerisation domain-containing protein</fullName>
    </recommendedName>
</protein>
<accession>A0A9P8T911</accession>
<dbReference type="AlphaFoldDB" id="A0A9P8T911"/>
<keyword evidence="8" id="KW-0812">Transmembrane</keyword>
<evidence type="ECO:0000259" key="9">
    <source>
        <dbReference type="Pfam" id="PF07687"/>
    </source>
</evidence>
<dbReference type="InterPro" id="IPR002933">
    <property type="entry name" value="Peptidase_M20"/>
</dbReference>
<dbReference type="EMBL" id="JAEUBF010001330">
    <property type="protein sequence ID" value="KAH3669546.1"/>
    <property type="molecule type" value="Genomic_DNA"/>
</dbReference>
<evidence type="ECO:0000256" key="8">
    <source>
        <dbReference type="SAM" id="Phobius"/>
    </source>
</evidence>
<feature type="binding site" evidence="7">
    <location>
        <position position="157"/>
    </location>
    <ligand>
        <name>Zn(2+)</name>
        <dbReference type="ChEBI" id="CHEBI:29105"/>
        <label>2</label>
    </ligand>
</feature>
<evidence type="ECO:0000256" key="1">
    <source>
        <dbReference type="ARBA" id="ARBA00006247"/>
    </source>
</evidence>
<sequence length="566" mass="63842">MAPISLEPPKKKFGFRWLLSSIGFLSILFITSKYLIDSNNLSNELNKLPPNPYKNFTKLIPTGSRAKEIINDPNYAKKSLNYFQGALKIPTEVFDDSERPENDINNWKFFLKFHEYLESSFPLTFSKLEVTKINKLGLIIEYPGSNKDLKPLVLTAHQDVVPVDESSLDRWIHPPFSAHYDGEFVWGRGAFDTKSLLISIFENFELLLESGYKLTRTIILSAGYDEESIGRYDGAVSLVKFLKEKYDSIYALVDEGGHLVNVPGAENRYIALPGVAEKGYIDVYFELSVEGGHSSVPFDHSAIGITGDLVHLIENDPYGAILTEDNPILDYLRTLGEIDEFEIDDDLRKSFLYAKYDESSRNDVLEYLAGSKSTKYLVRTSQAIDIIHAGVKINAIPEYLKLGINHRISLEKNVDDILNNLIDKAKEISEIFDLNLYLQNQTTILENDNSKGSFNISWIQPLNPSPISNTINDSAFQILSSTIKSVFEDIILPNSTVDIVPNLVGGYTDASRYHALGNNIYRFAGNVAEDGSGAHAVNEKFRFQAHLNQVAFLYDYILNVQEYDSF</sequence>
<dbReference type="InterPro" id="IPR047177">
    <property type="entry name" value="Pept_M20A"/>
</dbReference>
<dbReference type="Pfam" id="PF01546">
    <property type="entry name" value="Peptidase_M20"/>
    <property type="match status" value="1"/>
</dbReference>
<evidence type="ECO:0000256" key="5">
    <source>
        <dbReference type="ARBA" id="ARBA00022833"/>
    </source>
</evidence>
<dbReference type="Proteomes" id="UP000769528">
    <property type="component" value="Unassembled WGS sequence"/>
</dbReference>
<dbReference type="PIRSF" id="PIRSF037217">
    <property type="entry name" value="Carboxypeptidase_S"/>
    <property type="match status" value="1"/>
</dbReference>
<evidence type="ECO:0000256" key="6">
    <source>
        <dbReference type="PIRSR" id="PIRSR037217-1"/>
    </source>
</evidence>
<feature type="binding site" evidence="7">
    <location>
        <position position="535"/>
    </location>
    <ligand>
        <name>Zn(2+)</name>
        <dbReference type="ChEBI" id="CHEBI:29105"/>
        <label>1</label>
    </ligand>
</feature>
<dbReference type="GO" id="GO:0004181">
    <property type="term" value="F:metallocarboxypeptidase activity"/>
    <property type="evidence" value="ECO:0007669"/>
    <property type="project" value="InterPro"/>
</dbReference>
<dbReference type="SUPFAM" id="SSF55031">
    <property type="entry name" value="Bacterial exopeptidase dimerisation domain"/>
    <property type="match status" value="1"/>
</dbReference>
<proteinExistence type="inferred from homology"/>
<dbReference type="OrthoDB" id="3064516at2759"/>
<evidence type="ECO:0000256" key="3">
    <source>
        <dbReference type="ARBA" id="ARBA00022723"/>
    </source>
</evidence>
<feature type="domain" description="Peptidase M20 dimerisation" evidence="9">
    <location>
        <begin position="321"/>
        <end position="428"/>
    </location>
</feature>
<organism evidence="10 11">
    <name type="scientific">Wickerhamomyces mucosus</name>
    <dbReference type="NCBI Taxonomy" id="1378264"/>
    <lineage>
        <taxon>Eukaryota</taxon>
        <taxon>Fungi</taxon>
        <taxon>Dikarya</taxon>
        <taxon>Ascomycota</taxon>
        <taxon>Saccharomycotina</taxon>
        <taxon>Saccharomycetes</taxon>
        <taxon>Phaffomycetales</taxon>
        <taxon>Wickerhamomycetaceae</taxon>
        <taxon>Wickerhamomyces</taxon>
    </lineage>
</organism>
<dbReference type="PANTHER" id="PTHR45962">
    <property type="entry name" value="N-FATTY-ACYL-AMINO ACID SYNTHASE/HYDROLASE PM20D1"/>
    <property type="match status" value="1"/>
</dbReference>
<dbReference type="InterPro" id="IPR011650">
    <property type="entry name" value="Peptidase_M20_dimer"/>
</dbReference>
<dbReference type="Gene3D" id="3.40.630.10">
    <property type="entry name" value="Zn peptidases"/>
    <property type="match status" value="1"/>
</dbReference>
<evidence type="ECO:0000256" key="4">
    <source>
        <dbReference type="ARBA" id="ARBA00022801"/>
    </source>
</evidence>
<comment type="caution">
    <text evidence="10">The sequence shown here is derived from an EMBL/GenBank/DDBJ whole genome shotgun (WGS) entry which is preliminary data.</text>
</comment>
<evidence type="ECO:0000313" key="10">
    <source>
        <dbReference type="EMBL" id="KAH3669546.1"/>
    </source>
</evidence>
<keyword evidence="4" id="KW-0378">Hydrolase</keyword>